<dbReference type="EMBL" id="LR797338">
    <property type="protein sequence ID" value="CAB4203859.1"/>
    <property type="molecule type" value="Genomic_DNA"/>
</dbReference>
<organism evidence="1">
    <name type="scientific">uncultured Caudovirales phage</name>
    <dbReference type="NCBI Taxonomy" id="2100421"/>
    <lineage>
        <taxon>Viruses</taxon>
        <taxon>Duplodnaviria</taxon>
        <taxon>Heunggongvirae</taxon>
        <taxon>Uroviricota</taxon>
        <taxon>Caudoviricetes</taxon>
        <taxon>Peduoviridae</taxon>
        <taxon>Maltschvirus</taxon>
        <taxon>Maltschvirus maltsch</taxon>
    </lineage>
</organism>
<evidence type="ECO:0000313" key="1">
    <source>
        <dbReference type="EMBL" id="CAB4203859.1"/>
    </source>
</evidence>
<name>A0A6J5S5S0_9CAUD</name>
<protein>
    <submittedName>
        <fullName evidence="1">Uncharacterized protein</fullName>
    </submittedName>
</protein>
<accession>A0A6J5S5S0</accession>
<proteinExistence type="predicted"/>
<gene>
    <name evidence="1" type="ORF">UFOVP1393_4</name>
</gene>
<sequence>MAIDKEIIQILSDFNEQLVIDTRTSLQKKLDARAAKHGGKKVQSRLFASISAPPAVYQNGGIYSKLVMNDYWVFVNDGRNAGNVSLEGQKKLEDWSSTRGFAEKIRISDLENRKKKQSLSERKNLKKLTKMPFDKAKKAAAFLIARSLKKKNLEPTHFFDEVINDGRVAKLKEDIAKVVKTEIIVDVQQASK</sequence>
<reference evidence="1" key="1">
    <citation type="submission" date="2020-05" db="EMBL/GenBank/DDBJ databases">
        <authorList>
            <person name="Chiriac C."/>
            <person name="Salcher M."/>
            <person name="Ghai R."/>
            <person name="Kavagutti S V."/>
        </authorList>
    </citation>
    <scope>NUCLEOTIDE SEQUENCE</scope>
</reference>